<dbReference type="InterPro" id="IPR036236">
    <property type="entry name" value="Znf_C2H2_sf"/>
</dbReference>
<feature type="domain" description="C2H2-type" evidence="7">
    <location>
        <begin position="1203"/>
        <end position="1231"/>
    </location>
</feature>
<feature type="region of interest" description="Disordered" evidence="6">
    <location>
        <begin position="3047"/>
        <end position="3115"/>
    </location>
</feature>
<reference evidence="8 9" key="1">
    <citation type="submission" date="2024-11" db="EMBL/GenBank/DDBJ databases">
        <title>Chromosome-level genome assembly of the freshwater bivalve Anodonta woodiana.</title>
        <authorList>
            <person name="Chen X."/>
        </authorList>
    </citation>
    <scope>NUCLEOTIDE SEQUENCE [LARGE SCALE GENOMIC DNA]</scope>
    <source>
        <strain evidence="8">MN2024</strain>
        <tissue evidence="8">Gills</tissue>
    </source>
</reference>
<feature type="compositionally biased region" description="Basic and acidic residues" evidence="6">
    <location>
        <begin position="2973"/>
        <end position="2984"/>
    </location>
</feature>
<proteinExistence type="predicted"/>
<evidence type="ECO:0000256" key="3">
    <source>
        <dbReference type="ARBA" id="ARBA00022771"/>
    </source>
</evidence>
<keyword evidence="9" id="KW-1185">Reference proteome</keyword>
<dbReference type="PANTHER" id="PTHR24379:SF121">
    <property type="entry name" value="C2H2-TYPE DOMAIN-CONTAINING PROTEIN"/>
    <property type="match status" value="1"/>
</dbReference>
<gene>
    <name evidence="8" type="ORF">ACJMK2_012309</name>
</gene>
<evidence type="ECO:0000256" key="2">
    <source>
        <dbReference type="ARBA" id="ARBA00022737"/>
    </source>
</evidence>
<dbReference type="PANTHER" id="PTHR24379">
    <property type="entry name" value="KRAB AND ZINC FINGER DOMAIN-CONTAINING"/>
    <property type="match status" value="1"/>
</dbReference>
<feature type="compositionally biased region" description="Acidic residues" evidence="6">
    <location>
        <begin position="1852"/>
        <end position="1869"/>
    </location>
</feature>
<evidence type="ECO:0000256" key="4">
    <source>
        <dbReference type="ARBA" id="ARBA00022833"/>
    </source>
</evidence>
<feature type="compositionally biased region" description="Basic and acidic residues" evidence="6">
    <location>
        <begin position="2950"/>
        <end position="2960"/>
    </location>
</feature>
<feature type="region of interest" description="Disordered" evidence="6">
    <location>
        <begin position="1848"/>
        <end position="1871"/>
    </location>
</feature>
<keyword evidence="2" id="KW-0677">Repeat</keyword>
<dbReference type="SUPFAM" id="SSF57667">
    <property type="entry name" value="beta-beta-alpha zinc fingers"/>
    <property type="match status" value="2"/>
</dbReference>
<feature type="domain" description="C2H2-type" evidence="7">
    <location>
        <begin position="2038"/>
        <end position="2065"/>
    </location>
</feature>
<feature type="region of interest" description="Disordered" evidence="6">
    <location>
        <begin position="2624"/>
        <end position="2655"/>
    </location>
</feature>
<comment type="caution">
    <text evidence="8">The sequence shown here is derived from an EMBL/GenBank/DDBJ whole genome shotgun (WGS) entry which is preliminary data.</text>
</comment>
<evidence type="ECO:0000259" key="7">
    <source>
        <dbReference type="PROSITE" id="PS50157"/>
    </source>
</evidence>
<evidence type="ECO:0000313" key="9">
    <source>
        <dbReference type="Proteomes" id="UP001634394"/>
    </source>
</evidence>
<feature type="compositionally biased region" description="Low complexity" evidence="6">
    <location>
        <begin position="1692"/>
        <end position="1710"/>
    </location>
</feature>
<evidence type="ECO:0000256" key="6">
    <source>
        <dbReference type="SAM" id="MobiDB-lite"/>
    </source>
</evidence>
<feature type="domain" description="C2H2-type" evidence="7">
    <location>
        <begin position="1576"/>
        <end position="1603"/>
    </location>
</feature>
<feature type="compositionally biased region" description="Polar residues" evidence="6">
    <location>
        <begin position="29"/>
        <end position="41"/>
    </location>
</feature>
<feature type="domain" description="C2H2-type" evidence="7">
    <location>
        <begin position="1114"/>
        <end position="1141"/>
    </location>
</feature>
<feature type="domain" description="C2H2-type" evidence="7">
    <location>
        <begin position="2388"/>
        <end position="2416"/>
    </location>
</feature>
<feature type="domain" description="C2H2-type" evidence="7">
    <location>
        <begin position="2360"/>
        <end position="2387"/>
    </location>
</feature>
<dbReference type="InterPro" id="IPR013087">
    <property type="entry name" value="Znf_C2H2_type"/>
</dbReference>
<dbReference type="GO" id="GO:0008270">
    <property type="term" value="F:zinc ion binding"/>
    <property type="evidence" value="ECO:0007669"/>
    <property type="project" value="UniProtKB-KW"/>
</dbReference>
<name>A0ABD3V7T1_SINWO</name>
<dbReference type="PROSITE" id="PS00028">
    <property type="entry name" value="ZINC_FINGER_C2H2_1"/>
    <property type="match status" value="8"/>
</dbReference>
<feature type="region of interest" description="Disordered" evidence="6">
    <location>
        <begin position="202"/>
        <end position="234"/>
    </location>
</feature>
<evidence type="ECO:0000256" key="1">
    <source>
        <dbReference type="ARBA" id="ARBA00022723"/>
    </source>
</evidence>
<feature type="compositionally biased region" description="Basic and acidic residues" evidence="6">
    <location>
        <begin position="3056"/>
        <end position="3079"/>
    </location>
</feature>
<evidence type="ECO:0000256" key="5">
    <source>
        <dbReference type="PROSITE-ProRule" id="PRU00042"/>
    </source>
</evidence>
<keyword evidence="3 5" id="KW-0863">Zinc-finger</keyword>
<feature type="domain" description="C2H2-type" evidence="7">
    <location>
        <begin position="1176"/>
        <end position="1206"/>
    </location>
</feature>
<dbReference type="Proteomes" id="UP001634394">
    <property type="component" value="Unassembled WGS sequence"/>
</dbReference>
<feature type="compositionally biased region" description="Basic and acidic residues" evidence="6">
    <location>
        <begin position="2997"/>
        <end position="3016"/>
    </location>
</feature>
<dbReference type="Gene3D" id="3.30.160.60">
    <property type="entry name" value="Classic Zinc Finger"/>
    <property type="match status" value="10"/>
</dbReference>
<accession>A0ABD3V7T1</accession>
<feature type="domain" description="C2H2-type" evidence="7">
    <location>
        <begin position="1358"/>
        <end position="1385"/>
    </location>
</feature>
<organism evidence="8 9">
    <name type="scientific">Sinanodonta woodiana</name>
    <name type="common">Chinese pond mussel</name>
    <name type="synonym">Anodonta woodiana</name>
    <dbReference type="NCBI Taxonomy" id="1069815"/>
    <lineage>
        <taxon>Eukaryota</taxon>
        <taxon>Metazoa</taxon>
        <taxon>Spiralia</taxon>
        <taxon>Lophotrochozoa</taxon>
        <taxon>Mollusca</taxon>
        <taxon>Bivalvia</taxon>
        <taxon>Autobranchia</taxon>
        <taxon>Heteroconchia</taxon>
        <taxon>Palaeoheterodonta</taxon>
        <taxon>Unionida</taxon>
        <taxon>Unionoidea</taxon>
        <taxon>Unionidae</taxon>
        <taxon>Unioninae</taxon>
        <taxon>Sinanodonta</taxon>
    </lineage>
</organism>
<feature type="region of interest" description="Disordered" evidence="6">
    <location>
        <begin position="2324"/>
        <end position="2354"/>
    </location>
</feature>
<feature type="domain" description="C2H2-type" evidence="7">
    <location>
        <begin position="318"/>
        <end position="346"/>
    </location>
</feature>
<keyword evidence="1" id="KW-0479">Metal-binding</keyword>
<dbReference type="PROSITE" id="PS50157">
    <property type="entry name" value="ZINC_FINGER_C2H2_2"/>
    <property type="match status" value="11"/>
</dbReference>
<protein>
    <recommendedName>
        <fullName evidence="7">C2H2-type domain-containing protein</fullName>
    </recommendedName>
</protein>
<feature type="region of interest" description="Disordered" evidence="6">
    <location>
        <begin position="1"/>
        <end position="57"/>
    </location>
</feature>
<feature type="compositionally biased region" description="Basic and acidic residues" evidence="6">
    <location>
        <begin position="2624"/>
        <end position="2646"/>
    </location>
</feature>
<dbReference type="SMART" id="SM00355">
    <property type="entry name" value="ZnF_C2H2"/>
    <property type="match status" value="35"/>
</dbReference>
<feature type="region of interest" description="Disordered" evidence="6">
    <location>
        <begin position="1662"/>
        <end position="1711"/>
    </location>
</feature>
<dbReference type="EMBL" id="JBJQND010000013">
    <property type="protein sequence ID" value="KAL3857667.1"/>
    <property type="molecule type" value="Genomic_DNA"/>
</dbReference>
<evidence type="ECO:0000313" key="8">
    <source>
        <dbReference type="EMBL" id="KAL3857667.1"/>
    </source>
</evidence>
<feature type="region of interest" description="Disordered" evidence="6">
    <location>
        <begin position="2880"/>
        <end position="3018"/>
    </location>
</feature>
<sequence length="3142" mass="354167">MADDIDGNAVQKGTEGTTEIKPVVGSSGTGPLSNQTETQHGSMDEQEKVESGGSLPTLKVPTLLGIVKRTDISNSEVGKETDSDSQHELVIDLADSSGDEESAVKSLHEEKRLIGISEDGKPVLSVVGMHNGKEKLIVDVDSEKSSLENEVLTIEKKDFSKVKDENFKDTLKEMKSLIKLPKPPNKSSFIQKAADEEYIHNEVSTKDSGDSKQGPAEVSSIIDNEVDQSKPKIQDKTLSKTVSWDNMGVNRCPNCKFTTDSKSLFMNHTTTCIKPQGEIQIAISLKNNLYGCDSCRIKWSKRADFEEHVICHLISNPYSCINCKRSFASRKVIEIHARKDHPNGETKCMLSGTKKAKKVVDQLESLGSWKFTGRYIVPKCGVTETQERGIENNKASYENKSAIPPVKSGSLETNVKLNSTFNYTVSAGKSLLQKKVPKIDTTTSSVTSTVKSSVPFITVSQVPINKPASTSSKMASNNSRIGQVRPFVRDFTEYKAPVSTAASRIELPRATVSSQPVLLIPVQSYGSVPSNVLVPLPQGSILRPVTCGSNLSAPFTGTLSNSSAPRFLIPTSSASMPNMLLPLQSVSGTVMPVQGNVHVVSSASNLSMQNTTPQLIGSTSKHISYAQAIPVGAQVQLTSSAQASLSVLKTQNSVQGSSSTFIPHTVTQMTENGTVNTTLPKVPDFVANIAFEKTKANNNATIPTGKMQSITPEVCKNISGPKSCPRKFLFRIKPSHGFMCEACKKYTKEENTFKKHVWEHFHQEGMTLCKQCNFREGDKRKMQCPLVSDVVKSLKQSCANQTGQPMNTKGQETSRDATELLITISDDEEDKHTGDSATIMPLERKDAAKLVQGKKGCDDGSAVIVIDQETSEEKEMHIQIESTYSLAKDSVEEFDRLNEDGNMGELAVGSDSSEDQSPMQKNEPTIQEFDCAIDIDDEQLQQNEKEIKASKSDEDIQIMTNKTDLLYTDIVTKIMTNECPELLSVLNDSEYVKASGTENMSTLLKGVEENQDCAGNEIVDIETVEMCQISITNKIESHQAPCTLGISQQGPIRRSSKDDIIALSKEIFEKPKESVRHLGTSFYNCGFEQCSFTCFVSQKYREHLTIHHHGESSYRCDHCGHKNYSEDSHYRHMFNHASAKAFELYICPFKGCKCSTNLLQVFKNHLEKIHSKEQSFKCHYCHQAFSSVSALIAHFRENLLQFISCPFCTFKFGKRSNVLKHVRHSHPDRPKQIVVTSQLICKERLQNNFKEKDIFSSPMIGINRSIATPDADLSSESNEYDAQKDLEENLRTEHNQLVKSKIDLSFVQSNLASAVSGKQSDSCRSLKCAHCTYLAWNTNFLALHQKVHQHEPKRDMRFLCPCCPQATSNFGKLKKHISNHIGQHKVKVFTCVTCGFHTNQRCHIIDHLKDAHYERSTYTERVETIKSTEFSCRFCEYRSRRSEEIAFHESAIHANENVVSEDLGISAIQDNSKKPLKYNCQYCQLQFKHRSILRKHLESNHSDIQFKTLVTFQCKLCDFASTQKNMVLKHSLRKHSGKAARIIRKVENIDEEVELDDTSGLKNSSKVPDGMTIYLFHCDFCPFSTNSSSDLERHVSSHHNRESCLMNSDVNEYSGPKEEVPIPDGNIYKVPFQCPKCPFNNRIRINVMRHIKRHPELVPVRESSIAPSREHDVRRPSVARKSTTSRKSNLKAEASSHMSNMSESSHNNMSQDNAENPFTIVKANVAALDKKPYPLVTEESAAEKYRLGEDSLDVKLSPCFIYKGPELGNKCRICKKIIAKKYVLHRHILEHLQINFFKCHYCEHGTLEQTMLCAHIHKDHPLKSLTFQSISSKEADIHIEKKIHALELHESDSEEESENLPQNDEENEEYMPSLPTQISETLQQSGLSGHAENQSALNTRREDLVCTICNYEATTSYFFKLHLDCHEEEKEKRFGCSYCGYKTNIKRDVSRHIEKRHEGRSIRIRTYGNVSVIKQKQSELPQTKEQLITETKDQSSQEKKEFSSGAYLKCSQCNYSSNNSVVMSCHKESHEPKSEKKFGCSSCGYRANHSSNVKRHIRMCHPDKPMTVLLLNISNRDRERKNVNKKELDGILKIEQIEGNNETEAINKRTEEEGKNEVKTDLGSSAYQIRVTFKCKECGERRESKSGMYKHFTNSQCKKPWHKCDYCAFTSHAKSAIVQHTKLRHPGMRISMTQLPLSCKIRKIKCPVKQKTPSQVQEVKVDQSSDMKDINKVGSTTEETTHSVSQVEVDTDPVSELSCYLCHDFKTSSHVKMQFHLNTKHGGKTLFCMECPFKTSLFKHMLNHCKNDHQQSLARYSLRAKTAHDAQVLPRKPRPSTESHGSTQSGQSSKMSESDDISSYRCCLCEWEGKQIAKLRGHMCTHLNYKPFVCKYCGARVQYLNNVKRHIVTVHSGKELKYTVQRDEGTEAKLEKLLNKCKLLSKLPKLKTVDWHKMAKREDTYFLCKKCDYRTDRRTRIVEHYELKHGIQILNVPNRRKQTGATQPVRSPAKRPLQIETKDIPPPKEMKMDTGVQLENSMSTASLKYKVGLDPDTNQRLYECVKCSYKATAKKNLINHMTSHGVRNYQCIYCDYSAKLINNAYRHIKNVHKGMPLKVYNRKYRREMIPKKEEDSKKMGDSTSFSREKDEVQEDKDDNAAEDYVTLQGKGMLAEASQKLTTHQGHRSPRGNKSTVLKYNCNICECTITGLYHFRQHLSQHSEFSYFTKGSEIESRLSCGYCSYMAIDDVDFSRHISSHLEERPFSCGYCDFSAYRASGIRQHHANAHSDEPEKVVSVMTSSAHMAELRPIKQIMLVDCDPKVTVEKIDQLPWFRELTEGKLKVTDEFLKYGYKKLQPEAGKKRLIKRSLKDYGFETMISESVGEPDMQSVKKDQKSGSDTSEMKSLQDVADEDIKQNSGKSGEEKKVVSLNTNKNADIEENSLHSSDLGAESNKNEDEKEAVLGKEITLRPQATKRLSDSDVDDRASKKIKSSVDLSSSVERKGKINSESEGDGSKHSDVAMNMGIGINIPDEQKEVEVFNHKSENADCRKIQAVQKNEMTEDNSKTRKDKEVKETPLDGKTVEAVLANELCPAGEHSGKDTTTPTLDKVTKTPEKKKMSNIFDKLAEEMSNSPASNDYSTHNDV</sequence>
<feature type="compositionally biased region" description="Basic and acidic residues" evidence="6">
    <location>
        <begin position="3106"/>
        <end position="3115"/>
    </location>
</feature>
<keyword evidence="4" id="KW-0862">Zinc</keyword>
<feature type="domain" description="C2H2-type" evidence="7">
    <location>
        <begin position="2133"/>
        <end position="2160"/>
    </location>
</feature>
<feature type="domain" description="C2H2-type" evidence="7">
    <location>
        <begin position="1478"/>
        <end position="1506"/>
    </location>
</feature>
<feature type="compositionally biased region" description="Polar residues" evidence="6">
    <location>
        <begin position="2336"/>
        <end position="2347"/>
    </location>
</feature>